<dbReference type="PANTHER" id="PTHR48078">
    <property type="entry name" value="THREONINE DEHYDRATASE, MITOCHONDRIAL-RELATED"/>
    <property type="match status" value="1"/>
</dbReference>
<comment type="catalytic activity">
    <reaction evidence="4">
        <text>D-serine = pyruvate + NH4(+)</text>
        <dbReference type="Rhea" id="RHEA:13977"/>
        <dbReference type="ChEBI" id="CHEBI:15361"/>
        <dbReference type="ChEBI" id="CHEBI:28938"/>
        <dbReference type="ChEBI" id="CHEBI:35247"/>
        <dbReference type="EC" id="4.3.1.18"/>
    </reaction>
</comment>
<comment type="caution">
    <text evidence="6">The sequence shown here is derived from an EMBL/GenBank/DDBJ whole genome shotgun (WGS) entry which is preliminary data.</text>
</comment>
<dbReference type="Proteomes" id="UP001314681">
    <property type="component" value="Unassembled WGS sequence"/>
</dbReference>
<keyword evidence="2 4" id="KW-0663">Pyridoxal phosphate</keyword>
<evidence type="ECO:0000256" key="3">
    <source>
        <dbReference type="ARBA" id="ARBA00023239"/>
    </source>
</evidence>
<dbReference type="InterPro" id="IPR036052">
    <property type="entry name" value="TrpB-like_PALP_sf"/>
</dbReference>
<evidence type="ECO:0000313" key="7">
    <source>
        <dbReference type="Proteomes" id="UP001314681"/>
    </source>
</evidence>
<dbReference type="InterPro" id="IPR001926">
    <property type="entry name" value="TrpB-like_PALP"/>
</dbReference>
<dbReference type="NCBIfam" id="NF002823">
    <property type="entry name" value="PRK02991.1"/>
    <property type="match status" value="1"/>
</dbReference>
<keyword evidence="7" id="KW-1185">Reference proteome</keyword>
<dbReference type="EC" id="4.3.1.18" evidence="4"/>
<dbReference type="EMBL" id="JAHQCX010000016">
    <property type="protein sequence ID" value="MBU9728142.1"/>
    <property type="molecule type" value="Genomic_DNA"/>
</dbReference>
<name>A0ABS6KCA4_9FIRM</name>
<dbReference type="InterPro" id="IPR011780">
    <property type="entry name" value="D_Ser_am_lyase"/>
</dbReference>
<dbReference type="SUPFAM" id="SSF53686">
    <property type="entry name" value="Tryptophan synthase beta subunit-like PLP-dependent enzymes"/>
    <property type="match status" value="1"/>
</dbReference>
<dbReference type="RefSeq" id="WP_158353292.1">
    <property type="nucleotide sequence ID" value="NZ_JAHQCX010000016.1"/>
</dbReference>
<feature type="modified residue" description="N6-(pyridoxal phosphate)lysine" evidence="4">
    <location>
        <position position="118"/>
    </location>
</feature>
<comment type="cofactor">
    <cofactor evidence="1 4">
        <name>pyridoxal 5'-phosphate</name>
        <dbReference type="ChEBI" id="CHEBI:597326"/>
    </cofactor>
</comment>
<accession>A0ABS6KCA4</accession>
<proteinExistence type="inferred from homology"/>
<dbReference type="GO" id="GO:0008721">
    <property type="term" value="F:D-serine ammonia-lyase activity"/>
    <property type="evidence" value="ECO:0007669"/>
    <property type="project" value="UniProtKB-EC"/>
</dbReference>
<evidence type="ECO:0000313" key="6">
    <source>
        <dbReference type="EMBL" id="MBU9728142.1"/>
    </source>
</evidence>
<keyword evidence="3 4" id="KW-0456">Lyase</keyword>
<dbReference type="HAMAP" id="MF_01030">
    <property type="entry name" value="D_Ser_dehydrat"/>
    <property type="match status" value="1"/>
</dbReference>
<dbReference type="PANTHER" id="PTHR48078:SF9">
    <property type="entry name" value="D-SERINE DEHYDRATASE"/>
    <property type="match status" value="1"/>
</dbReference>
<evidence type="ECO:0000256" key="1">
    <source>
        <dbReference type="ARBA" id="ARBA00001933"/>
    </source>
</evidence>
<feature type="domain" description="Tryptophan synthase beta chain-like PALP" evidence="5">
    <location>
        <begin position="90"/>
        <end position="393"/>
    </location>
</feature>
<protein>
    <recommendedName>
        <fullName evidence="4">Probable D-serine dehydratase</fullName>
        <ecNumber evidence="4">4.3.1.18</ecNumber>
    </recommendedName>
    <alternativeName>
        <fullName evidence="4">D-serine deaminase</fullName>
        <shortName evidence="4">DSD</shortName>
    </alternativeName>
</protein>
<dbReference type="Pfam" id="PF00291">
    <property type="entry name" value="PALP"/>
    <property type="match status" value="1"/>
</dbReference>
<evidence type="ECO:0000259" key="5">
    <source>
        <dbReference type="Pfam" id="PF00291"/>
    </source>
</evidence>
<comment type="similarity">
    <text evidence="4">Belongs to the serine/threonine dehydratase family. DsdA subfamily.</text>
</comment>
<organism evidence="6 7">
    <name type="scientific">Diplocloster modestus</name>
    <dbReference type="NCBI Taxonomy" id="2850322"/>
    <lineage>
        <taxon>Bacteria</taxon>
        <taxon>Bacillati</taxon>
        <taxon>Bacillota</taxon>
        <taxon>Clostridia</taxon>
        <taxon>Lachnospirales</taxon>
        <taxon>Lachnospiraceae</taxon>
        <taxon>Diplocloster</taxon>
    </lineage>
</organism>
<gene>
    <name evidence="4" type="primary">dsdA</name>
    <name evidence="6" type="ORF">KTH90_19215</name>
</gene>
<dbReference type="InterPro" id="IPR050147">
    <property type="entry name" value="Ser/Thr_Dehydratase"/>
</dbReference>
<dbReference type="Gene3D" id="3.40.50.1100">
    <property type="match status" value="2"/>
</dbReference>
<evidence type="ECO:0000256" key="2">
    <source>
        <dbReference type="ARBA" id="ARBA00022898"/>
    </source>
</evidence>
<reference evidence="6 7" key="1">
    <citation type="submission" date="2021-06" db="EMBL/GenBank/DDBJ databases">
        <title>Description of novel taxa of the family Lachnospiraceae.</title>
        <authorList>
            <person name="Chaplin A.V."/>
            <person name="Sokolova S.R."/>
            <person name="Pikina A.P."/>
            <person name="Korzhanova M."/>
            <person name="Belova V."/>
            <person name="Korostin D."/>
            <person name="Efimov B.A."/>
        </authorList>
    </citation>
    <scope>NUCLEOTIDE SEQUENCE [LARGE SCALE GENOMIC DNA]</scope>
    <source>
        <strain evidence="6 7">ASD4241</strain>
    </source>
</reference>
<dbReference type="NCBIfam" id="TIGR02035">
    <property type="entry name" value="D_Ser_am_lyase"/>
    <property type="match status" value="1"/>
</dbReference>
<sequence length="439" mass="49246">MKLNYSKLPLKQQTILKEVSKARELFWQNPQYEPYVKAQKTCAYDRKDILEAQKLWERFAPLIRYYFPETADRCGRIESPLTLTECLKKRLEKEAGIKIKGELLIKRDSDLPIAGSVKARGGIFEICKYTEELAERYGILKPGDSYLKLAENKSREVFHDHTIQVGSTGNLGISIGIISAVFGYRTVVHMSADAKEWKKELLRGHGVVVVEYEGDYAEAVRKGREQSKRDSRSYFVDDENSRSLFMGYATAALEIQEQLHEAKIQVDREHPLFVYLPCGIGGAPGGITFGLKQIFGDQVHCFFVEPTQAPCMLAGLLTGLHSQISVQDLGLTGKTQADGLAVGRASGFVGKTMEHFISGVLTVDDEKLCPAIRMCYETEGIFMEPSAGSAIWGPVRLFAEEEGREYMKKMGCSMEGSTHMIWATGGRFVPDEIRKQLLE</sequence>
<evidence type="ECO:0000256" key="4">
    <source>
        <dbReference type="HAMAP-Rule" id="MF_01030"/>
    </source>
</evidence>